<evidence type="ECO:0000256" key="7">
    <source>
        <dbReference type="RuleBase" id="RU003903"/>
    </source>
</evidence>
<dbReference type="UniPathway" id="UPA00098">
    <property type="reaction ID" value="UER00361"/>
</dbReference>
<keyword evidence="3 4" id="KW-0560">Oxidoreductase</keyword>
<comment type="pathway">
    <text evidence="4 7">Amino-acid biosynthesis; L-proline biosynthesis; L-proline from L-glutamate 5-semialdehyde: step 1/1.</text>
</comment>
<dbReference type="GO" id="GO:0004735">
    <property type="term" value="F:pyrroline-5-carboxylate reductase activity"/>
    <property type="evidence" value="ECO:0007669"/>
    <property type="project" value="UniProtKB-UniRule"/>
</dbReference>
<dbReference type="Gene3D" id="1.10.3730.10">
    <property type="entry name" value="ProC C-terminal domain-like"/>
    <property type="match status" value="1"/>
</dbReference>
<dbReference type="GO" id="GO:0005737">
    <property type="term" value="C:cytoplasm"/>
    <property type="evidence" value="ECO:0007669"/>
    <property type="project" value="UniProtKB-SubCell"/>
</dbReference>
<dbReference type="Pfam" id="PF03807">
    <property type="entry name" value="F420_oxidored"/>
    <property type="match status" value="1"/>
</dbReference>
<evidence type="ECO:0000259" key="9">
    <source>
        <dbReference type="Pfam" id="PF14748"/>
    </source>
</evidence>
<dbReference type="InterPro" id="IPR008927">
    <property type="entry name" value="6-PGluconate_DH-like_C_sf"/>
</dbReference>
<feature type="domain" description="Pyrroline-5-carboxylate reductase catalytic N-terminal" evidence="8">
    <location>
        <begin position="2"/>
        <end position="83"/>
    </location>
</feature>
<dbReference type="Pfam" id="PF14748">
    <property type="entry name" value="P5CR_dimer"/>
    <property type="match status" value="1"/>
</dbReference>
<dbReference type="HAMAP" id="MF_01925">
    <property type="entry name" value="P5C_reductase"/>
    <property type="match status" value="1"/>
</dbReference>
<sequence>MKVSIVGGGNLGSALIQGLLQAKGWRATDVLVCDISGRRISFLQRKFKIKTTSKLKEALNFSFILVLAVKPKDMEELLSKLHPHLSPPPLRGRIEEGGKLFIAVAAGIKTDFLEKKLGKVPVIRVMPNICVAVGEGVCAYSLGRYTCPSDEKKFLSLFGGLGETIKMKESFLDLITAVSGSGPAYIFRMIEILAELLEKDGLNKKMALQIVSQTVFGSGKMVKELKESPESLRAKVTSPGGTTEAALKVLEKDHLKEIFSRAIKAARKRAKELGK</sequence>
<reference evidence="11" key="1">
    <citation type="submission" date="2017-09" db="EMBL/GenBank/DDBJ databases">
        <title>Depth-based differentiation of microbial function through sediment-hosted aquifers and enrichment of novel symbionts in the deep terrestrial subsurface.</title>
        <authorList>
            <person name="Probst A.J."/>
            <person name="Ladd B."/>
            <person name="Jarett J.K."/>
            <person name="Geller-Mcgrath D.E."/>
            <person name="Sieber C.M.K."/>
            <person name="Emerson J.B."/>
            <person name="Anantharaman K."/>
            <person name="Thomas B.C."/>
            <person name="Malmstrom R."/>
            <person name="Stieglmeier M."/>
            <person name="Klingl A."/>
            <person name="Woyke T."/>
            <person name="Ryan C.M."/>
            <person name="Banfield J.F."/>
        </authorList>
    </citation>
    <scope>NUCLEOTIDE SEQUENCE [LARGE SCALE GENOMIC DNA]</scope>
</reference>
<comment type="similarity">
    <text evidence="1 4 7">Belongs to the pyrroline-5-carboxylate reductase family.</text>
</comment>
<organism evidence="10 11">
    <name type="scientific">bacterium (Candidatus Ratteibacteria) CG15_BIG_FIL_POST_REV_8_21_14_020_41_12</name>
    <dbReference type="NCBI Taxonomy" id="2014291"/>
    <lineage>
        <taxon>Bacteria</taxon>
        <taxon>Candidatus Ratteibacteria</taxon>
    </lineage>
</organism>
<evidence type="ECO:0000256" key="5">
    <source>
        <dbReference type="NCBIfam" id="TIGR00112"/>
    </source>
</evidence>
<dbReference type="GO" id="GO:0055129">
    <property type="term" value="P:L-proline biosynthetic process"/>
    <property type="evidence" value="ECO:0007669"/>
    <property type="project" value="UniProtKB-UniRule"/>
</dbReference>
<evidence type="ECO:0000256" key="4">
    <source>
        <dbReference type="HAMAP-Rule" id="MF_01925"/>
    </source>
</evidence>
<dbReference type="SUPFAM" id="SSF51735">
    <property type="entry name" value="NAD(P)-binding Rossmann-fold domains"/>
    <property type="match status" value="1"/>
</dbReference>
<evidence type="ECO:0000256" key="6">
    <source>
        <dbReference type="PIRSR" id="PIRSR000193-1"/>
    </source>
</evidence>
<dbReference type="PIRSF" id="PIRSF000193">
    <property type="entry name" value="Pyrrol-5-carb_rd"/>
    <property type="match status" value="1"/>
</dbReference>
<evidence type="ECO:0000256" key="1">
    <source>
        <dbReference type="ARBA" id="ARBA00005525"/>
    </source>
</evidence>
<comment type="function">
    <text evidence="4">Catalyzes the reduction of 1-pyrroline-5-carboxylate (PCA) to L-proline.</text>
</comment>
<feature type="binding site" evidence="6">
    <location>
        <begin position="68"/>
        <end position="71"/>
    </location>
    <ligand>
        <name>NADP(+)</name>
        <dbReference type="ChEBI" id="CHEBI:58349"/>
    </ligand>
</feature>
<dbReference type="NCBIfam" id="TIGR00112">
    <property type="entry name" value="proC"/>
    <property type="match status" value="1"/>
</dbReference>
<dbReference type="InterPro" id="IPR028939">
    <property type="entry name" value="P5C_Rdtase_cat_N"/>
</dbReference>
<dbReference type="PROSITE" id="PS00521">
    <property type="entry name" value="P5CR"/>
    <property type="match status" value="1"/>
</dbReference>
<protein>
    <recommendedName>
        <fullName evidence="4 5">Pyrroline-5-carboxylate reductase</fullName>
        <shortName evidence="4">P5C reductase</shortName>
        <shortName evidence="4">P5CR</shortName>
        <ecNumber evidence="4 5">1.5.1.2</ecNumber>
    </recommendedName>
    <alternativeName>
        <fullName evidence="4">PCA reductase</fullName>
    </alternativeName>
</protein>
<evidence type="ECO:0000256" key="3">
    <source>
        <dbReference type="ARBA" id="ARBA00023002"/>
    </source>
</evidence>
<accession>A0A2M7GZ52</accession>
<dbReference type="FunFam" id="1.10.3730.10:FF:000001">
    <property type="entry name" value="Pyrroline-5-carboxylate reductase"/>
    <property type="match status" value="1"/>
</dbReference>
<evidence type="ECO:0000259" key="8">
    <source>
        <dbReference type="Pfam" id="PF03807"/>
    </source>
</evidence>
<comment type="subcellular location">
    <subcellularLocation>
        <location evidence="4">Cytoplasm</location>
    </subcellularLocation>
</comment>
<dbReference type="InterPro" id="IPR053790">
    <property type="entry name" value="P5CR-like_CS"/>
</dbReference>
<keyword evidence="4" id="KW-0963">Cytoplasm</keyword>
<dbReference type="InterPro" id="IPR029036">
    <property type="entry name" value="P5CR_dimer"/>
</dbReference>
<dbReference type="InterPro" id="IPR036291">
    <property type="entry name" value="NAD(P)-bd_dom_sf"/>
</dbReference>
<keyword evidence="4 7" id="KW-0641">Proline biosynthesis</keyword>
<dbReference type="Gene3D" id="3.40.50.720">
    <property type="entry name" value="NAD(P)-binding Rossmann-like Domain"/>
    <property type="match status" value="1"/>
</dbReference>
<dbReference type="Proteomes" id="UP000230025">
    <property type="component" value="Unassembled WGS sequence"/>
</dbReference>
<evidence type="ECO:0000256" key="2">
    <source>
        <dbReference type="ARBA" id="ARBA00022857"/>
    </source>
</evidence>
<comment type="caution">
    <text evidence="10">The sequence shown here is derived from an EMBL/GenBank/DDBJ whole genome shotgun (WGS) entry which is preliminary data.</text>
</comment>
<evidence type="ECO:0000313" key="10">
    <source>
        <dbReference type="EMBL" id="PIW33776.1"/>
    </source>
</evidence>
<gene>
    <name evidence="4 10" type="primary">proC</name>
    <name evidence="10" type="ORF">COW28_02760</name>
</gene>
<keyword evidence="4 7" id="KW-0028">Amino-acid biosynthesis</keyword>
<dbReference type="EC" id="1.5.1.2" evidence="4 5"/>
<comment type="catalytic activity">
    <reaction evidence="4 7">
        <text>L-proline + NADP(+) = (S)-1-pyrroline-5-carboxylate + NADPH + 2 H(+)</text>
        <dbReference type="Rhea" id="RHEA:14109"/>
        <dbReference type="ChEBI" id="CHEBI:15378"/>
        <dbReference type="ChEBI" id="CHEBI:17388"/>
        <dbReference type="ChEBI" id="CHEBI:57783"/>
        <dbReference type="ChEBI" id="CHEBI:58349"/>
        <dbReference type="ChEBI" id="CHEBI:60039"/>
        <dbReference type="EC" id="1.5.1.2"/>
    </reaction>
</comment>
<keyword evidence="2 4" id="KW-0521">NADP</keyword>
<dbReference type="AlphaFoldDB" id="A0A2M7GZ52"/>
<dbReference type="SUPFAM" id="SSF48179">
    <property type="entry name" value="6-phosphogluconate dehydrogenase C-terminal domain-like"/>
    <property type="match status" value="1"/>
</dbReference>
<dbReference type="InterPro" id="IPR000304">
    <property type="entry name" value="Pyrroline-COOH_reductase"/>
</dbReference>
<feature type="domain" description="Pyrroline-5-carboxylate reductase dimerisation" evidence="9">
    <location>
        <begin position="169"/>
        <end position="273"/>
    </location>
</feature>
<dbReference type="EMBL" id="PFFY01000131">
    <property type="protein sequence ID" value="PIW33776.1"/>
    <property type="molecule type" value="Genomic_DNA"/>
</dbReference>
<proteinExistence type="inferred from homology"/>
<name>A0A2M7GZ52_9BACT</name>
<evidence type="ECO:0000313" key="11">
    <source>
        <dbReference type="Proteomes" id="UP000230025"/>
    </source>
</evidence>
<dbReference type="PANTHER" id="PTHR11645">
    <property type="entry name" value="PYRROLINE-5-CARBOXYLATE REDUCTASE"/>
    <property type="match status" value="1"/>
</dbReference>
<dbReference type="PANTHER" id="PTHR11645:SF0">
    <property type="entry name" value="PYRROLINE-5-CARBOXYLATE REDUCTASE 3"/>
    <property type="match status" value="1"/>
</dbReference>
<comment type="catalytic activity">
    <reaction evidence="4">
        <text>L-proline + NAD(+) = (S)-1-pyrroline-5-carboxylate + NADH + 2 H(+)</text>
        <dbReference type="Rhea" id="RHEA:14105"/>
        <dbReference type="ChEBI" id="CHEBI:15378"/>
        <dbReference type="ChEBI" id="CHEBI:17388"/>
        <dbReference type="ChEBI" id="CHEBI:57540"/>
        <dbReference type="ChEBI" id="CHEBI:57945"/>
        <dbReference type="ChEBI" id="CHEBI:60039"/>
        <dbReference type="EC" id="1.5.1.2"/>
    </reaction>
</comment>